<dbReference type="GO" id="GO:0016787">
    <property type="term" value="F:hydrolase activity"/>
    <property type="evidence" value="ECO:0007669"/>
    <property type="project" value="UniProtKB-KW"/>
</dbReference>
<comment type="subcellular location">
    <subcellularLocation>
        <location evidence="1">Nucleus</location>
        <location evidence="1">Nucleolus</location>
    </subcellularLocation>
</comment>
<dbReference type="PANTHER" id="PTHR47958">
    <property type="entry name" value="ATP-DEPENDENT RNA HELICASE DBP3"/>
    <property type="match status" value="1"/>
</dbReference>
<dbReference type="InterPro" id="IPR011545">
    <property type="entry name" value="DEAD/DEAH_box_helicase_dom"/>
</dbReference>
<keyword evidence="4" id="KW-0690">Ribosome biogenesis</keyword>
<dbReference type="InterPro" id="IPR014001">
    <property type="entry name" value="Helicase_ATP-bd"/>
</dbReference>
<dbReference type="SMART" id="SM00487">
    <property type="entry name" value="DEXDc"/>
    <property type="match status" value="1"/>
</dbReference>
<feature type="region of interest" description="Disordered" evidence="13">
    <location>
        <begin position="498"/>
        <end position="638"/>
    </location>
</feature>
<dbReference type="InterPro" id="IPR044742">
    <property type="entry name" value="DEAD/DEAH_RhlB"/>
</dbReference>
<evidence type="ECO:0000313" key="17">
    <source>
        <dbReference type="Proteomes" id="UP000245956"/>
    </source>
</evidence>
<evidence type="ECO:0000256" key="6">
    <source>
        <dbReference type="ARBA" id="ARBA00022741"/>
    </source>
</evidence>
<proteinExistence type="inferred from homology"/>
<feature type="domain" description="Helicase ATP-binding" evidence="14">
    <location>
        <begin position="714"/>
        <end position="887"/>
    </location>
</feature>
<evidence type="ECO:0000256" key="11">
    <source>
        <dbReference type="ARBA" id="ARBA00037449"/>
    </source>
</evidence>
<dbReference type="GO" id="GO:0005524">
    <property type="term" value="F:ATP binding"/>
    <property type="evidence" value="ECO:0007669"/>
    <property type="project" value="UniProtKB-KW"/>
</dbReference>
<dbReference type="Pfam" id="PF00271">
    <property type="entry name" value="Helicase_C"/>
    <property type="match status" value="1"/>
</dbReference>
<dbReference type="EC" id="3.6.4.13" evidence="3"/>
<dbReference type="AlphaFoldDB" id="A0A2U3ENB6"/>
<comment type="similarity">
    <text evidence="2">Belongs to the DEAD box helicase family. DDX5/DBP2 subfamily.</text>
</comment>
<feature type="compositionally biased region" description="Low complexity" evidence="13">
    <location>
        <begin position="627"/>
        <end position="638"/>
    </location>
</feature>
<comment type="catalytic activity">
    <reaction evidence="12">
        <text>ATP + H2O = ADP + phosphate + H(+)</text>
        <dbReference type="Rhea" id="RHEA:13065"/>
        <dbReference type="ChEBI" id="CHEBI:15377"/>
        <dbReference type="ChEBI" id="CHEBI:15378"/>
        <dbReference type="ChEBI" id="CHEBI:30616"/>
        <dbReference type="ChEBI" id="CHEBI:43474"/>
        <dbReference type="ChEBI" id="CHEBI:456216"/>
        <dbReference type="EC" id="3.6.4.13"/>
    </reaction>
</comment>
<gene>
    <name evidence="16" type="ORF">PCL_06656</name>
</gene>
<organism evidence="16 17">
    <name type="scientific">Purpureocillium lilacinum</name>
    <name type="common">Paecilomyces lilacinus</name>
    <dbReference type="NCBI Taxonomy" id="33203"/>
    <lineage>
        <taxon>Eukaryota</taxon>
        <taxon>Fungi</taxon>
        <taxon>Dikarya</taxon>
        <taxon>Ascomycota</taxon>
        <taxon>Pezizomycotina</taxon>
        <taxon>Sordariomycetes</taxon>
        <taxon>Hypocreomycetidae</taxon>
        <taxon>Hypocreales</taxon>
        <taxon>Ophiocordycipitaceae</taxon>
        <taxon>Purpureocillium</taxon>
    </lineage>
</organism>
<dbReference type="GO" id="GO:0003676">
    <property type="term" value="F:nucleic acid binding"/>
    <property type="evidence" value="ECO:0007669"/>
    <property type="project" value="InterPro"/>
</dbReference>
<comment type="function">
    <text evidence="11">ATP-dependent RNA helicase required for 60S ribosomal subunit synthesis. Involved in efficient pre-rRNA processing, predominantly at site A3, which is necessary for the normal formation of 25S and 5.8S rRNAs.</text>
</comment>
<feature type="compositionally biased region" description="Basic residues" evidence="13">
    <location>
        <begin position="617"/>
        <end position="626"/>
    </location>
</feature>
<name>A0A2U3ENB6_PURLI</name>
<accession>A0A2U3ENB6</accession>
<evidence type="ECO:0000256" key="1">
    <source>
        <dbReference type="ARBA" id="ARBA00004604"/>
    </source>
</evidence>
<feature type="compositionally biased region" description="Basic and acidic residues" evidence="13">
    <location>
        <begin position="512"/>
        <end position="528"/>
    </location>
</feature>
<dbReference type="SMART" id="SM00490">
    <property type="entry name" value="HELICc"/>
    <property type="match status" value="1"/>
</dbReference>
<dbReference type="PROSITE" id="PS51194">
    <property type="entry name" value="HELICASE_CTER"/>
    <property type="match status" value="1"/>
</dbReference>
<evidence type="ECO:0000259" key="14">
    <source>
        <dbReference type="PROSITE" id="PS51192"/>
    </source>
</evidence>
<evidence type="ECO:0000313" key="16">
    <source>
        <dbReference type="EMBL" id="PWI75998.1"/>
    </source>
</evidence>
<protein>
    <recommendedName>
        <fullName evidence="3">RNA helicase</fullName>
        <ecNumber evidence="3">3.6.4.13</ecNumber>
    </recommendedName>
</protein>
<sequence length="1103" mass="121396">MTDFTHTFATFHHCVVCGSEISLTYATRPTESWKAYAQPLQHPSPSAPRVPQALVPPGLCSHTFEGEEARLVHAACWDVVARLWGKTDFTLAELDGFLDCARDASPFLPEIRFREAPDRFDVTVDHTLDAEDLEHRTSGAETDAQRRFEELCAGLKDEGIKSPVLLAGLRRFPLPERFHAFVSSTLQSPSEATNNENPALRFWAKVIGLLTSVSAGPDSPFAQADSPSRVDRVAQALRNIRRGGPSRFPHTANHDVVRANASSILLTLLLIPVEDIFEADPLDGKRPKLQRPRPEPLASLRPGWPFRLSFLTVRREYYVDNMNFGRRFRVGMKYLRTIDFRFHDEPPQPEQSLAGIGVFAVHAKDGNDWYTVWQQDPTIKITPHMAAVPTSAQWPAGMEKGDLLLVSDTLKDIAVFDQFSQYLRDSGTRNGPFAATAWLIDKIKIRATAKFCHHAHCPPPTALDCLFQRQQPAFVVCLFPVPDQTPAFSDAMAATKHSLADSEVAVRPSKKTKVENGDNVDKAQLKKEKKDKKKEKKDKKRKVEEESEPAASGDGNGNSADEEALRKAEKKARKEKKREKKEKKLQAAQEEGASDSQDVAMADANGADEAPVEDKKKSKKDKKNKAKPAAAAANGADASRGAYVQTMSLSSVPQADIDAFLAEHQITITDPRNKDAPLRPVTEFDHLPSTNLLEKKPSPFAKFKAPTPIQAASWPSTLSGRDVVGVAETGSGKTMAFALPCVEAVSAMGTRGTKAVIVSPTRELAMQTHEQLASLAALAKLKCVCLYGGASKDDQRNLLGRGCDIIVATPGRLKDFMSDGTVDLSGAAFVVLDEADRMLDKGFEEDIKQILGACPARESRQTLMFTATWPQSVQALASTFMVEPVKVTIGSGGKETENGSVELQANTRITQRVEVVDGRDKEFRLLQILKQHQQGKAKNDRILVFCLYKKEATRVEGFLARKGVRVGGIHGDLRQEQRTRSLEAFKTGQTPVLVATDVAARGLDIPEVKLVINVTFPLTIEDYVHRIGRTGRAGNTGEAITLFTAQDKAHSGSLVNILKGANQEVPEDLLKFGTTVKKKTHDMYGSFFKDVDMNQKATKITFD</sequence>
<evidence type="ECO:0000256" key="13">
    <source>
        <dbReference type="SAM" id="MobiDB-lite"/>
    </source>
</evidence>
<dbReference type="Pfam" id="PF00270">
    <property type="entry name" value="DEAD"/>
    <property type="match status" value="1"/>
</dbReference>
<keyword evidence="5" id="KW-0698">rRNA processing</keyword>
<dbReference type="InterPro" id="IPR000629">
    <property type="entry name" value="RNA-helicase_DEAD-box_CS"/>
</dbReference>
<comment type="caution">
    <text evidence="16">The sequence shown here is derived from an EMBL/GenBank/DDBJ whole genome shotgun (WGS) entry which is preliminary data.</text>
</comment>
<evidence type="ECO:0000256" key="8">
    <source>
        <dbReference type="ARBA" id="ARBA00022806"/>
    </source>
</evidence>
<dbReference type="EMBL" id="LCWV01000002">
    <property type="protein sequence ID" value="PWI75998.1"/>
    <property type="molecule type" value="Genomic_DNA"/>
</dbReference>
<keyword evidence="9" id="KW-0067">ATP-binding</keyword>
<reference evidence="16 17" key="1">
    <citation type="journal article" date="2016" name="Front. Microbiol.">
        <title>Genome and transcriptome sequences reveal the specific parasitism of the nematophagous Purpureocillium lilacinum 36-1.</title>
        <authorList>
            <person name="Xie J."/>
            <person name="Li S."/>
            <person name="Mo C."/>
            <person name="Xiao X."/>
            <person name="Peng D."/>
            <person name="Wang G."/>
            <person name="Xiao Y."/>
        </authorList>
    </citation>
    <scope>NUCLEOTIDE SEQUENCE [LARGE SCALE GENOMIC DNA]</scope>
    <source>
        <strain evidence="16 17">36-1</strain>
    </source>
</reference>
<dbReference type="PROSITE" id="PS00039">
    <property type="entry name" value="DEAD_ATP_HELICASE"/>
    <property type="match status" value="1"/>
</dbReference>
<dbReference type="PROSITE" id="PS51192">
    <property type="entry name" value="HELICASE_ATP_BIND_1"/>
    <property type="match status" value="1"/>
</dbReference>
<dbReference type="CDD" id="cd00268">
    <property type="entry name" value="DEADc"/>
    <property type="match status" value="1"/>
</dbReference>
<dbReference type="GO" id="GO:0003724">
    <property type="term" value="F:RNA helicase activity"/>
    <property type="evidence" value="ECO:0007669"/>
    <property type="project" value="UniProtKB-EC"/>
</dbReference>
<evidence type="ECO:0000256" key="5">
    <source>
        <dbReference type="ARBA" id="ARBA00022552"/>
    </source>
</evidence>
<dbReference type="Gene3D" id="3.40.50.300">
    <property type="entry name" value="P-loop containing nucleotide triphosphate hydrolases"/>
    <property type="match status" value="2"/>
</dbReference>
<dbReference type="CDD" id="cd18787">
    <property type="entry name" value="SF2_C_DEAD"/>
    <property type="match status" value="1"/>
</dbReference>
<dbReference type="FunFam" id="3.40.50.300:FF:000008">
    <property type="entry name" value="ATP-dependent RNA helicase RhlB"/>
    <property type="match status" value="1"/>
</dbReference>
<keyword evidence="6" id="KW-0547">Nucleotide-binding</keyword>
<keyword evidence="8 16" id="KW-0347">Helicase</keyword>
<dbReference type="SUPFAM" id="SSF52540">
    <property type="entry name" value="P-loop containing nucleoside triphosphate hydrolases"/>
    <property type="match status" value="1"/>
</dbReference>
<evidence type="ECO:0000259" key="15">
    <source>
        <dbReference type="PROSITE" id="PS51194"/>
    </source>
</evidence>
<evidence type="ECO:0000256" key="7">
    <source>
        <dbReference type="ARBA" id="ARBA00022801"/>
    </source>
</evidence>
<evidence type="ECO:0000256" key="12">
    <source>
        <dbReference type="ARBA" id="ARBA00047984"/>
    </source>
</evidence>
<evidence type="ECO:0000256" key="9">
    <source>
        <dbReference type="ARBA" id="ARBA00022840"/>
    </source>
</evidence>
<feature type="compositionally biased region" description="Basic residues" evidence="13">
    <location>
        <begin position="568"/>
        <end position="583"/>
    </location>
</feature>
<feature type="domain" description="Helicase C-terminal" evidence="15">
    <location>
        <begin position="924"/>
        <end position="1073"/>
    </location>
</feature>
<dbReference type="Proteomes" id="UP000245956">
    <property type="component" value="Unassembled WGS sequence"/>
</dbReference>
<evidence type="ECO:0000256" key="4">
    <source>
        <dbReference type="ARBA" id="ARBA00022517"/>
    </source>
</evidence>
<dbReference type="InterPro" id="IPR001650">
    <property type="entry name" value="Helicase_C-like"/>
</dbReference>
<dbReference type="InterPro" id="IPR027417">
    <property type="entry name" value="P-loop_NTPase"/>
</dbReference>
<evidence type="ECO:0000256" key="2">
    <source>
        <dbReference type="ARBA" id="ARBA00009334"/>
    </source>
</evidence>
<keyword evidence="10" id="KW-0539">Nucleus</keyword>
<evidence type="ECO:0000256" key="3">
    <source>
        <dbReference type="ARBA" id="ARBA00012552"/>
    </source>
</evidence>
<keyword evidence="7" id="KW-0378">Hydrolase</keyword>
<evidence type="ECO:0000256" key="10">
    <source>
        <dbReference type="ARBA" id="ARBA00023242"/>
    </source>
</evidence>
<feature type="compositionally biased region" description="Basic residues" evidence="13">
    <location>
        <begin position="529"/>
        <end position="540"/>
    </location>
</feature>